<dbReference type="CDD" id="cd17546">
    <property type="entry name" value="REC_hyHK_CKI1_RcsC-like"/>
    <property type="match status" value="1"/>
</dbReference>
<protein>
    <submittedName>
        <fullName evidence="3">Response regulator</fullName>
    </submittedName>
</protein>
<evidence type="ECO:0000259" key="2">
    <source>
        <dbReference type="PROSITE" id="PS50110"/>
    </source>
</evidence>
<dbReference type="PANTHER" id="PTHR43228">
    <property type="entry name" value="TWO-COMPONENT RESPONSE REGULATOR"/>
    <property type="match status" value="1"/>
</dbReference>
<dbReference type="InterPro" id="IPR011006">
    <property type="entry name" value="CheY-like_superfamily"/>
</dbReference>
<sequence>MKNKMKKVLLIEDDKITNFLSKEVLNRAGFTEVKETLNGMEALRYLEKDCPEIIFLDINMPVMDGWEFLAEREIKELCMNAKIFMLTSSGYPDDKIKASSYISVIDYFEKPLTEEKLEVVKKKIAS</sequence>
<keyword evidence="1" id="KW-0597">Phosphoprotein</keyword>
<dbReference type="GO" id="GO:0000160">
    <property type="term" value="P:phosphorelay signal transduction system"/>
    <property type="evidence" value="ECO:0007669"/>
    <property type="project" value="InterPro"/>
</dbReference>
<dbReference type="InterPro" id="IPR052048">
    <property type="entry name" value="ST_Response_Regulator"/>
</dbReference>
<dbReference type="PROSITE" id="PS50110">
    <property type="entry name" value="RESPONSE_REGULATORY"/>
    <property type="match status" value="1"/>
</dbReference>
<dbReference type="Gene3D" id="3.40.50.2300">
    <property type="match status" value="1"/>
</dbReference>
<gene>
    <name evidence="3" type="ORF">G3567_10810</name>
</gene>
<dbReference type="AlphaFoldDB" id="A0A6B3RAV5"/>
<organism evidence="3 4">
    <name type="scientific">Psychroflexus aurantiacus</name>
    <dbReference type="NCBI Taxonomy" id="2709310"/>
    <lineage>
        <taxon>Bacteria</taxon>
        <taxon>Pseudomonadati</taxon>
        <taxon>Bacteroidota</taxon>
        <taxon>Flavobacteriia</taxon>
        <taxon>Flavobacteriales</taxon>
        <taxon>Flavobacteriaceae</taxon>
        <taxon>Psychroflexus</taxon>
    </lineage>
</organism>
<dbReference type="SMART" id="SM00448">
    <property type="entry name" value="REC"/>
    <property type="match status" value="1"/>
</dbReference>
<comment type="caution">
    <text evidence="3">The sequence shown here is derived from an EMBL/GenBank/DDBJ whole genome shotgun (WGS) entry which is preliminary data.</text>
</comment>
<accession>A0A6B3RAV5</accession>
<evidence type="ECO:0000313" key="3">
    <source>
        <dbReference type="EMBL" id="NEV94634.1"/>
    </source>
</evidence>
<evidence type="ECO:0000313" key="4">
    <source>
        <dbReference type="Proteomes" id="UP000478505"/>
    </source>
</evidence>
<keyword evidence="4" id="KW-1185">Reference proteome</keyword>
<dbReference type="SUPFAM" id="SSF52172">
    <property type="entry name" value="CheY-like"/>
    <property type="match status" value="1"/>
</dbReference>
<proteinExistence type="predicted"/>
<feature type="domain" description="Response regulatory" evidence="2">
    <location>
        <begin position="7"/>
        <end position="125"/>
    </location>
</feature>
<dbReference type="Proteomes" id="UP000478505">
    <property type="component" value="Unassembled WGS sequence"/>
</dbReference>
<dbReference type="PANTHER" id="PTHR43228:SF1">
    <property type="entry name" value="TWO-COMPONENT RESPONSE REGULATOR ARR22"/>
    <property type="match status" value="1"/>
</dbReference>
<evidence type="ECO:0000256" key="1">
    <source>
        <dbReference type="PROSITE-ProRule" id="PRU00169"/>
    </source>
</evidence>
<feature type="modified residue" description="4-aspartylphosphate" evidence="1">
    <location>
        <position position="57"/>
    </location>
</feature>
<name>A0A6B3RAV5_9FLAO</name>
<dbReference type="InterPro" id="IPR001789">
    <property type="entry name" value="Sig_transdc_resp-reg_receiver"/>
</dbReference>
<dbReference type="EMBL" id="JAAIKD010000005">
    <property type="protein sequence ID" value="NEV94634.1"/>
    <property type="molecule type" value="Genomic_DNA"/>
</dbReference>
<dbReference type="Pfam" id="PF00072">
    <property type="entry name" value="Response_reg"/>
    <property type="match status" value="1"/>
</dbReference>
<reference evidence="3 4" key="1">
    <citation type="submission" date="2020-02" db="EMBL/GenBank/DDBJ databases">
        <title>Flavobacteriaceae Psychroflexus bacterium YR1-1, complete genome.</title>
        <authorList>
            <person name="Li Y."/>
            <person name="Wu S."/>
        </authorList>
    </citation>
    <scope>NUCLEOTIDE SEQUENCE [LARGE SCALE GENOMIC DNA]</scope>
    <source>
        <strain evidence="3 4">YR1-1</strain>
    </source>
</reference>